<dbReference type="AlphaFoldDB" id="T0R538"/>
<reference evidence="2" key="1">
    <citation type="journal article" date="2018" name="BMC Genomics">
        <title>The complete and fully assembled genome sequence of Aeromonas salmonicida subsp. pectinolytica and its comparative analysis with other Aeromonas species: investigation of the mobilome in environmental and pathogenic strains.</title>
        <authorList>
            <person name="Pfeiffer F."/>
            <person name="Zamora-Lagos M.A."/>
            <person name="Blettinger M."/>
            <person name="Yeroslaviz A."/>
            <person name="Dahl A."/>
            <person name="Gruber S."/>
            <person name="Habermann B.H."/>
        </authorList>
    </citation>
    <scope>NUCLEOTIDE SEQUENCE [LARGE SCALE GENOMIC DNA]</scope>
    <source>
        <strain evidence="2">34mel</strain>
    </source>
</reference>
<dbReference type="EMBL" id="CP022426">
    <property type="protein sequence ID" value="ATP08689.1"/>
    <property type="molecule type" value="Genomic_DNA"/>
</dbReference>
<gene>
    <name evidence="1" type="ORF">Asalp_14820</name>
</gene>
<sequence>MWDHIGYESGGILPQMGGEDKPLKAFRARELSMTCFISINGAVTRAGKIGASPVLARLAAQ</sequence>
<evidence type="ECO:0000313" key="1">
    <source>
        <dbReference type="EMBL" id="ATP08689.1"/>
    </source>
</evidence>
<protein>
    <submittedName>
        <fullName evidence="1">Uncharacterized protein</fullName>
    </submittedName>
</protein>
<organism evidence="1 2">
    <name type="scientific">Aeromonas salmonicida subsp. pectinolytica 34mel</name>
    <dbReference type="NCBI Taxonomy" id="1324960"/>
    <lineage>
        <taxon>Bacteria</taxon>
        <taxon>Pseudomonadati</taxon>
        <taxon>Pseudomonadota</taxon>
        <taxon>Gammaproteobacteria</taxon>
        <taxon>Aeromonadales</taxon>
        <taxon>Aeromonadaceae</taxon>
        <taxon>Aeromonas</taxon>
    </lineage>
</organism>
<name>T0R538_AERSA</name>
<proteinExistence type="predicted"/>
<accession>T0R538</accession>
<evidence type="ECO:0000313" key="2">
    <source>
        <dbReference type="Proteomes" id="UP000222916"/>
    </source>
</evidence>
<dbReference type="Proteomes" id="UP000222916">
    <property type="component" value="Chromosome"/>
</dbReference>